<comment type="caution">
    <text evidence="2">The sequence shown here is derived from an EMBL/GenBank/DDBJ whole genome shotgun (WGS) entry which is preliminary data.</text>
</comment>
<evidence type="ECO:0000313" key="3">
    <source>
        <dbReference type="Proteomes" id="UP000644507"/>
    </source>
</evidence>
<dbReference type="EMBL" id="BMXI01000014">
    <property type="protein sequence ID" value="GHC60982.1"/>
    <property type="molecule type" value="Genomic_DNA"/>
</dbReference>
<reference evidence="2" key="1">
    <citation type="journal article" date="2014" name="Int. J. Syst. Evol. Microbiol.">
        <title>Complete genome sequence of Corynebacterium casei LMG S-19264T (=DSM 44701T), isolated from a smear-ripened cheese.</title>
        <authorList>
            <consortium name="US DOE Joint Genome Institute (JGI-PGF)"/>
            <person name="Walter F."/>
            <person name="Albersmeier A."/>
            <person name="Kalinowski J."/>
            <person name="Ruckert C."/>
        </authorList>
    </citation>
    <scope>NUCLEOTIDE SEQUENCE</scope>
    <source>
        <strain evidence="2">KCTC 12988</strain>
    </source>
</reference>
<accession>A0A918TT94</accession>
<name>A0A918TT94_9BACT</name>
<evidence type="ECO:0000313" key="2">
    <source>
        <dbReference type="EMBL" id="GHC60982.1"/>
    </source>
</evidence>
<reference evidence="2" key="2">
    <citation type="submission" date="2020-09" db="EMBL/GenBank/DDBJ databases">
        <authorList>
            <person name="Sun Q."/>
            <person name="Kim S."/>
        </authorList>
    </citation>
    <scope>NUCLEOTIDE SEQUENCE</scope>
    <source>
        <strain evidence="2">KCTC 12988</strain>
    </source>
</reference>
<protein>
    <submittedName>
        <fullName evidence="2">Uncharacterized protein</fullName>
    </submittedName>
</protein>
<dbReference type="RefSeq" id="WP_189571664.1">
    <property type="nucleotide sequence ID" value="NZ_BMXI01000014.1"/>
</dbReference>
<feature type="compositionally biased region" description="Basic and acidic residues" evidence="1">
    <location>
        <begin position="38"/>
        <end position="57"/>
    </location>
</feature>
<feature type="compositionally biased region" description="Acidic residues" evidence="1">
    <location>
        <begin position="163"/>
        <end position="173"/>
    </location>
</feature>
<gene>
    <name evidence="2" type="ORF">GCM10007100_30300</name>
</gene>
<dbReference type="PROSITE" id="PS51257">
    <property type="entry name" value="PROKAR_LIPOPROTEIN"/>
    <property type="match status" value="1"/>
</dbReference>
<evidence type="ECO:0000256" key="1">
    <source>
        <dbReference type="SAM" id="MobiDB-lite"/>
    </source>
</evidence>
<feature type="region of interest" description="Disordered" evidence="1">
    <location>
        <begin position="38"/>
        <end position="173"/>
    </location>
</feature>
<keyword evidence="3" id="KW-1185">Reference proteome</keyword>
<dbReference type="AlphaFoldDB" id="A0A918TT94"/>
<sequence>MKLVLFPILAISALSSCSSVKNTVTKVKETTTDTFRAAKEKTLGPSEPKLRLTKADPSRFLPEGTSVAKVKAKSTTPEPERKGKMLLAKNTPAKTSGPAASTAAEADLSEIPPLELPPLPAPSENDSGEFMGILPSLDGSEGATFIEVEGETPELPPLAAPELTEEESAEKKA</sequence>
<dbReference type="Proteomes" id="UP000644507">
    <property type="component" value="Unassembled WGS sequence"/>
</dbReference>
<proteinExistence type="predicted"/>
<organism evidence="2 3">
    <name type="scientific">Roseibacillus persicicus</name>
    <dbReference type="NCBI Taxonomy" id="454148"/>
    <lineage>
        <taxon>Bacteria</taxon>
        <taxon>Pseudomonadati</taxon>
        <taxon>Verrucomicrobiota</taxon>
        <taxon>Verrucomicrobiia</taxon>
        <taxon>Verrucomicrobiales</taxon>
        <taxon>Verrucomicrobiaceae</taxon>
        <taxon>Roseibacillus</taxon>
    </lineage>
</organism>